<dbReference type="GeneID" id="109480801"/>
<evidence type="ECO:0000313" key="2">
    <source>
        <dbReference type="Proteomes" id="UP000515135"/>
    </source>
</evidence>
<sequence length="117" mass="13514">MLLRKTKMAEGVPKPQRDPPQGMEPFDRGALSEEQQAKLNQFKVQTRLGNERYLREHPEVSCMVSGFLSDVLAKKPENIREFAAEYFRNPELPDQVMKEVAAQEEKKRIASQAKKRL</sequence>
<dbReference type="OrthoDB" id="10249338at2759"/>
<protein>
    <submittedName>
        <fullName evidence="3">RIIa domain-containing protein 1-like</fullName>
    </submittedName>
</protein>
<keyword evidence="2" id="KW-1185">Reference proteome</keyword>
<dbReference type="RefSeq" id="XP_019638673.1">
    <property type="nucleotide sequence ID" value="XM_019783114.1"/>
</dbReference>
<evidence type="ECO:0000256" key="1">
    <source>
        <dbReference type="SAM" id="MobiDB-lite"/>
    </source>
</evidence>
<accession>A0A6P4ZPB4</accession>
<dbReference type="Proteomes" id="UP000515135">
    <property type="component" value="Unplaced"/>
</dbReference>
<reference evidence="3" key="1">
    <citation type="submission" date="2025-08" db="UniProtKB">
        <authorList>
            <consortium name="RefSeq"/>
        </authorList>
    </citation>
    <scope>IDENTIFICATION</scope>
    <source>
        <tissue evidence="3">Gonad</tissue>
    </source>
</reference>
<dbReference type="InterPro" id="IPR059162">
    <property type="entry name" value="RIIAD1"/>
</dbReference>
<dbReference type="PANTHER" id="PTHR15505">
    <property type="entry name" value="RIIA DOMAIN-CONTAINING PROTEIN 1"/>
    <property type="match status" value="1"/>
</dbReference>
<dbReference type="AlphaFoldDB" id="A0A6P4ZPB4"/>
<dbReference type="KEGG" id="bbel:109480801"/>
<gene>
    <name evidence="3" type="primary">LOC109480801</name>
</gene>
<feature type="region of interest" description="Disordered" evidence="1">
    <location>
        <begin position="1"/>
        <end position="29"/>
    </location>
</feature>
<name>A0A6P4ZPB4_BRABE</name>
<dbReference type="CDD" id="cd22971">
    <property type="entry name" value="DD_RIIAD1"/>
    <property type="match status" value="1"/>
</dbReference>
<proteinExistence type="predicted"/>
<dbReference type="PANTHER" id="PTHR15505:SF4">
    <property type="entry name" value="RIIA DOMAIN-CONTAINING PROTEIN 1"/>
    <property type="match status" value="1"/>
</dbReference>
<dbReference type="SUPFAM" id="SSF47391">
    <property type="entry name" value="Dimerization-anchoring domain of cAMP-dependent PK regulatory subunit"/>
    <property type="match status" value="1"/>
</dbReference>
<evidence type="ECO:0000313" key="3">
    <source>
        <dbReference type="RefSeq" id="XP_019638673.1"/>
    </source>
</evidence>
<organism evidence="2 3">
    <name type="scientific">Branchiostoma belcheri</name>
    <name type="common">Amphioxus</name>
    <dbReference type="NCBI Taxonomy" id="7741"/>
    <lineage>
        <taxon>Eukaryota</taxon>
        <taxon>Metazoa</taxon>
        <taxon>Chordata</taxon>
        <taxon>Cephalochordata</taxon>
        <taxon>Leptocardii</taxon>
        <taxon>Amphioxiformes</taxon>
        <taxon>Branchiostomatidae</taxon>
        <taxon>Branchiostoma</taxon>
    </lineage>
</organism>